<organism evidence="4 5">
    <name type="scientific">Leekyejoonella antrihumi</name>
    <dbReference type="NCBI Taxonomy" id="1660198"/>
    <lineage>
        <taxon>Bacteria</taxon>
        <taxon>Bacillati</taxon>
        <taxon>Actinomycetota</taxon>
        <taxon>Actinomycetes</taxon>
        <taxon>Micrococcales</taxon>
        <taxon>Dermacoccaceae</taxon>
        <taxon>Leekyejoonella</taxon>
    </lineage>
</organism>
<dbReference type="OrthoDB" id="3231985at2"/>
<dbReference type="AlphaFoldDB" id="A0A563E9D6"/>
<feature type="domain" description="Cupin type-2" evidence="3">
    <location>
        <begin position="39"/>
        <end position="112"/>
    </location>
</feature>
<sequence length="149" mass="16040">MIERAGENAFDYTLHGGNGSIRMQWHFFDDSLLAVAVQTWELPPGAGEGRHTHDPDEQPLDELYLVLAGTGRMHVDDEIHDLSAGDSVLATAGTSHDLANTGPDLLRVLVVWGSPGTTDWSQFGTARAARQAREAGQRTSPMSSAQTDG</sequence>
<gene>
    <name evidence="4" type="ORF">FGL98_00095</name>
</gene>
<dbReference type="PANTHER" id="PTHR35848:SF6">
    <property type="entry name" value="CUPIN TYPE-2 DOMAIN-CONTAINING PROTEIN"/>
    <property type="match status" value="1"/>
</dbReference>
<dbReference type="InterPro" id="IPR011051">
    <property type="entry name" value="RmlC_Cupin_sf"/>
</dbReference>
<feature type="region of interest" description="Disordered" evidence="2">
    <location>
        <begin position="121"/>
        <end position="149"/>
    </location>
</feature>
<dbReference type="Proteomes" id="UP000320244">
    <property type="component" value="Unassembled WGS sequence"/>
</dbReference>
<dbReference type="SUPFAM" id="SSF51182">
    <property type="entry name" value="RmlC-like cupins"/>
    <property type="match status" value="1"/>
</dbReference>
<comment type="caution">
    <text evidence="4">The sequence shown here is derived from an EMBL/GenBank/DDBJ whole genome shotgun (WGS) entry which is preliminary data.</text>
</comment>
<dbReference type="Pfam" id="PF07883">
    <property type="entry name" value="Cupin_2"/>
    <property type="match status" value="1"/>
</dbReference>
<dbReference type="InterPro" id="IPR013096">
    <property type="entry name" value="Cupin_2"/>
</dbReference>
<dbReference type="EMBL" id="VCQV01000001">
    <property type="protein sequence ID" value="TWP38852.1"/>
    <property type="molecule type" value="Genomic_DNA"/>
</dbReference>
<evidence type="ECO:0000256" key="1">
    <source>
        <dbReference type="ARBA" id="ARBA00022723"/>
    </source>
</evidence>
<keyword evidence="1" id="KW-0479">Metal-binding</keyword>
<feature type="compositionally biased region" description="Polar residues" evidence="2">
    <location>
        <begin position="140"/>
        <end position="149"/>
    </location>
</feature>
<reference evidence="4 5" key="1">
    <citation type="submission" date="2019-05" db="EMBL/GenBank/DDBJ databases">
        <authorList>
            <person name="Lee S.D."/>
        </authorList>
    </citation>
    <scope>NUCLEOTIDE SEQUENCE [LARGE SCALE GENOMIC DNA]</scope>
    <source>
        <strain evidence="4 5">C5-26</strain>
    </source>
</reference>
<name>A0A563E9D6_9MICO</name>
<dbReference type="InterPro" id="IPR051610">
    <property type="entry name" value="GPI/OXD"/>
</dbReference>
<protein>
    <submittedName>
        <fullName evidence="4">Cupin domain-containing protein</fullName>
    </submittedName>
</protein>
<keyword evidence="5" id="KW-1185">Reference proteome</keyword>
<dbReference type="GO" id="GO:0046872">
    <property type="term" value="F:metal ion binding"/>
    <property type="evidence" value="ECO:0007669"/>
    <property type="project" value="UniProtKB-KW"/>
</dbReference>
<evidence type="ECO:0000256" key="2">
    <source>
        <dbReference type="SAM" id="MobiDB-lite"/>
    </source>
</evidence>
<dbReference type="PANTHER" id="PTHR35848">
    <property type="entry name" value="OXALATE-BINDING PROTEIN"/>
    <property type="match status" value="1"/>
</dbReference>
<accession>A0A563E9D6</accession>
<dbReference type="InterPro" id="IPR014710">
    <property type="entry name" value="RmlC-like_jellyroll"/>
</dbReference>
<dbReference type="RefSeq" id="WP_146314635.1">
    <property type="nucleotide sequence ID" value="NZ_VCQV01000001.1"/>
</dbReference>
<proteinExistence type="predicted"/>
<evidence type="ECO:0000259" key="3">
    <source>
        <dbReference type="Pfam" id="PF07883"/>
    </source>
</evidence>
<dbReference type="Gene3D" id="2.60.120.10">
    <property type="entry name" value="Jelly Rolls"/>
    <property type="match status" value="1"/>
</dbReference>
<reference evidence="4 5" key="2">
    <citation type="submission" date="2019-08" db="EMBL/GenBank/DDBJ databases">
        <title>Jejuicoccus antrihumi gen. nov., sp. nov., a new member of the family Dermacoccaceae isolated from a cave.</title>
        <authorList>
            <person name="Schumann P."/>
            <person name="Kim I.S."/>
        </authorList>
    </citation>
    <scope>NUCLEOTIDE SEQUENCE [LARGE SCALE GENOMIC DNA]</scope>
    <source>
        <strain evidence="4 5">C5-26</strain>
    </source>
</reference>
<evidence type="ECO:0000313" key="5">
    <source>
        <dbReference type="Proteomes" id="UP000320244"/>
    </source>
</evidence>
<evidence type="ECO:0000313" key="4">
    <source>
        <dbReference type="EMBL" id="TWP38852.1"/>
    </source>
</evidence>